<reference evidence="13" key="3">
    <citation type="submission" date="2019-07" db="EMBL/GenBank/DDBJ databases">
        <authorList>
            <person name="Seetharam A."/>
            <person name="Woodhouse M."/>
            <person name="Cannon E."/>
        </authorList>
    </citation>
    <scope>NUCLEOTIDE SEQUENCE [LARGE SCALE GENOMIC DNA]</scope>
    <source>
        <strain evidence="13">cv. B73</strain>
    </source>
</reference>
<dbReference type="EMBL" id="BT070151">
    <property type="protein sequence ID" value="ACN37048.1"/>
    <property type="molecule type" value="mRNA"/>
</dbReference>
<evidence type="ECO:0000256" key="4">
    <source>
        <dbReference type="ARBA" id="ARBA00022833"/>
    </source>
</evidence>
<dbReference type="Gene3D" id="3.30.160.60">
    <property type="entry name" value="Classic Zinc Finger"/>
    <property type="match status" value="1"/>
</dbReference>
<dbReference type="InterPro" id="IPR044653">
    <property type="entry name" value="AZF1/2/3-like"/>
</dbReference>
<dbReference type="FunCoup" id="C0PPD2">
    <property type="interactions" value="969"/>
</dbReference>
<name>C0PPD2_MAIZE</name>
<proteinExistence type="evidence at transcript level"/>
<dbReference type="GeneID" id="100281848"/>
<evidence type="ECO:0000313" key="10">
    <source>
        <dbReference type="EMBL" id="ACN37048.1"/>
    </source>
</evidence>
<dbReference type="EMBL" id="CM007650">
    <property type="protein sequence ID" value="ONM59222.1"/>
    <property type="molecule type" value="Genomic_DNA"/>
</dbReference>
<dbReference type="KEGG" id="zma:100281848"/>
<dbReference type="EMBL" id="CM007650">
    <property type="protein sequence ID" value="ONM59225.1"/>
    <property type="molecule type" value="Genomic_DNA"/>
</dbReference>
<dbReference type="GO" id="GO:0005634">
    <property type="term" value="C:nucleus"/>
    <property type="evidence" value="ECO:0000318"/>
    <property type="project" value="GO_Central"/>
</dbReference>
<protein>
    <submittedName>
        <fullName evidence="11">Zinc finger protein AZF1</fullName>
    </submittedName>
</protein>
<organism evidence="10">
    <name type="scientific">Zea mays</name>
    <name type="common">Maize</name>
    <dbReference type="NCBI Taxonomy" id="4577"/>
    <lineage>
        <taxon>Eukaryota</taxon>
        <taxon>Viridiplantae</taxon>
        <taxon>Streptophyta</taxon>
        <taxon>Embryophyta</taxon>
        <taxon>Tracheophyta</taxon>
        <taxon>Spermatophyta</taxon>
        <taxon>Magnoliopsida</taxon>
        <taxon>Liliopsida</taxon>
        <taxon>Poales</taxon>
        <taxon>Poaceae</taxon>
        <taxon>PACMAD clade</taxon>
        <taxon>Panicoideae</taxon>
        <taxon>Andropogonodae</taxon>
        <taxon>Andropogoneae</taxon>
        <taxon>Tripsacinae</taxon>
        <taxon>Zea</taxon>
    </lineage>
</organism>
<evidence type="ECO:0000313" key="11">
    <source>
        <dbReference type="EMBL" id="ONM59222.1"/>
    </source>
</evidence>
<feature type="region of interest" description="Disordered" evidence="8">
    <location>
        <begin position="112"/>
        <end position="147"/>
    </location>
</feature>
<dbReference type="InterPro" id="IPR036236">
    <property type="entry name" value="Znf_C2H2_sf"/>
</dbReference>
<evidence type="ECO:0000313" key="13">
    <source>
        <dbReference type="EnsemblPlants" id="Zm00001eb326170_P001"/>
    </source>
</evidence>
<evidence type="ECO:0000256" key="6">
    <source>
        <dbReference type="ARBA" id="ARBA00023163"/>
    </source>
</evidence>
<dbReference type="AlphaFoldDB" id="C0PPD2"/>
<dbReference type="Proteomes" id="UP000007305">
    <property type="component" value="Chromosome 7"/>
</dbReference>
<dbReference type="Gramene" id="Zm00001eb326170_T001">
    <property type="protein sequence ID" value="Zm00001eb326170_P001"/>
    <property type="gene ID" value="Zm00001eb326170"/>
</dbReference>
<dbReference type="EnsemblPlants" id="Zm00001eb326170_T001">
    <property type="protein sequence ID" value="Zm00001eb326170_P001"/>
    <property type="gene ID" value="Zm00001eb326170"/>
</dbReference>
<reference evidence="10" key="1">
    <citation type="journal article" date="2009" name="PLoS Genet.">
        <title>Sequencing, mapping, and analysis of 27,455 maize full-length cDNAs.</title>
        <authorList>
            <person name="Soderlund C."/>
            <person name="Descour A."/>
            <person name="Kudrna D."/>
            <person name="Bomhoff M."/>
            <person name="Boyd L."/>
            <person name="Currie J."/>
            <person name="Angelova A."/>
            <person name="Collura K."/>
            <person name="Wissotski M."/>
            <person name="Ashley E."/>
            <person name="Morrow D."/>
            <person name="Fernandes J."/>
            <person name="Walbot V."/>
            <person name="Yu Y."/>
        </authorList>
    </citation>
    <scope>NUCLEOTIDE SEQUENCE</scope>
    <source>
        <strain evidence="10">B73</strain>
    </source>
</reference>
<evidence type="ECO:0000256" key="8">
    <source>
        <dbReference type="SAM" id="MobiDB-lite"/>
    </source>
</evidence>
<dbReference type="PROSITE" id="PS50157">
    <property type="entry name" value="ZINC_FINGER_C2H2_2"/>
    <property type="match status" value="2"/>
</dbReference>
<dbReference type="STRING" id="4577.C0PPD2"/>
<evidence type="ECO:0000256" key="7">
    <source>
        <dbReference type="PROSITE-ProRule" id="PRU00042"/>
    </source>
</evidence>
<dbReference type="GO" id="GO:0006355">
    <property type="term" value="P:regulation of DNA-templated transcription"/>
    <property type="evidence" value="ECO:0000318"/>
    <property type="project" value="GO_Central"/>
</dbReference>
<dbReference type="GO" id="GO:0008270">
    <property type="term" value="F:zinc ion binding"/>
    <property type="evidence" value="ECO:0007669"/>
    <property type="project" value="UniProtKB-KW"/>
</dbReference>
<dbReference type="PROSITE" id="PS00028">
    <property type="entry name" value="ZINC_FINGER_C2H2_1"/>
    <property type="match status" value="2"/>
</dbReference>
<dbReference type="ExpressionAtlas" id="C0PPD2">
    <property type="expression patterns" value="baseline and differential"/>
</dbReference>
<keyword evidence="5" id="KW-0805">Transcription regulation</keyword>
<dbReference type="PANTHER" id="PTHR45988">
    <property type="entry name" value="C2H2 TYPE ZINC FINGER TRANSCRIPTION FACTOR FAMILY-RELATED"/>
    <property type="match status" value="1"/>
</dbReference>
<feature type="domain" description="C2H2-type" evidence="9">
    <location>
        <begin position="154"/>
        <end position="181"/>
    </location>
</feature>
<dbReference type="GO" id="GO:0000976">
    <property type="term" value="F:transcription cis-regulatory region binding"/>
    <property type="evidence" value="ECO:0000318"/>
    <property type="project" value="GO_Central"/>
</dbReference>
<reference evidence="11 14" key="2">
    <citation type="submission" date="2015-12" db="EMBL/GenBank/DDBJ databases">
        <title>Update maize B73 reference genome by single molecule sequencing technologies.</title>
        <authorList>
            <consortium name="Maize Genome Sequencing Project"/>
            <person name="Ware D."/>
        </authorList>
    </citation>
    <scope>NUCLEOTIDE SEQUENCE [LARGE SCALE GENOMIC DNA]</scope>
    <source>
        <strain evidence="14">cv. B73</strain>
        <tissue evidence="11">Seedling</tissue>
    </source>
</reference>
<evidence type="ECO:0000256" key="5">
    <source>
        <dbReference type="ARBA" id="ARBA00023015"/>
    </source>
</evidence>
<keyword evidence="1" id="KW-0479">Metal-binding</keyword>
<feature type="domain" description="C2H2-type" evidence="9">
    <location>
        <begin position="95"/>
        <end position="117"/>
    </location>
</feature>
<dbReference type="HOGENOM" id="CLU_059471_1_0_1"/>
<evidence type="ECO:0000259" key="9">
    <source>
        <dbReference type="PROSITE" id="PS50157"/>
    </source>
</evidence>
<dbReference type="OrthoDB" id="1911220at2759"/>
<dbReference type="Pfam" id="PF13912">
    <property type="entry name" value="zf-C2H2_6"/>
    <property type="match status" value="2"/>
</dbReference>
<accession>C0PPD2</accession>
<evidence type="ECO:0000256" key="1">
    <source>
        <dbReference type="ARBA" id="ARBA00022723"/>
    </source>
</evidence>
<sequence length="219" mass="22524">MALDAALDVCSKTPSPSPPTVDSSARGGRRSKRRAGSPASDGGGGVDGNDQPEQEEYLAQCLLMLSHGLPGDGAAPPSAAAKAKAIQQQHQHGRYECSVCGKVYTSYQALGGHKTSHRKPPVVAPAPAPAPGGEADASLSGGTAHAAAEKEKTHRCSVCKRTFQSGQALGGHKRLHYEAKAKDADAVAATAVLQNLDLNLPAEGAPPEPKRARTMLLLA</sequence>
<dbReference type="RefSeq" id="NP_001148240.2">
    <property type="nucleotide sequence ID" value="NM_001154768.2"/>
</dbReference>
<evidence type="ECO:0000256" key="3">
    <source>
        <dbReference type="ARBA" id="ARBA00022771"/>
    </source>
</evidence>
<evidence type="ECO:0000313" key="12">
    <source>
        <dbReference type="EMBL" id="ONM59225.1"/>
    </source>
</evidence>
<dbReference type="SUPFAM" id="SSF57667">
    <property type="entry name" value="beta-beta-alpha zinc fingers"/>
    <property type="match status" value="1"/>
</dbReference>
<dbReference type="GO" id="GO:0003700">
    <property type="term" value="F:DNA-binding transcription factor activity"/>
    <property type="evidence" value="ECO:0000318"/>
    <property type="project" value="GO_Central"/>
</dbReference>
<dbReference type="InterPro" id="IPR013087">
    <property type="entry name" value="Znf_C2H2_type"/>
</dbReference>
<evidence type="ECO:0000256" key="2">
    <source>
        <dbReference type="ARBA" id="ARBA00022737"/>
    </source>
</evidence>
<keyword evidence="4" id="KW-0862">Zinc</keyword>
<dbReference type="OMA" id="PVVAKMH"/>
<dbReference type="PANTHER" id="PTHR45988:SF32">
    <property type="entry name" value="OS07G0588600 PROTEIN"/>
    <property type="match status" value="1"/>
</dbReference>
<keyword evidence="2" id="KW-0677">Repeat</keyword>
<keyword evidence="14" id="KW-1185">Reference proteome</keyword>
<dbReference type="eggNOG" id="KOG1721">
    <property type="taxonomic scope" value="Eukaryota"/>
</dbReference>
<keyword evidence="6" id="KW-0804">Transcription</keyword>
<evidence type="ECO:0000313" key="14">
    <source>
        <dbReference type="Proteomes" id="UP000007305"/>
    </source>
</evidence>
<dbReference type="SMART" id="SM00355">
    <property type="entry name" value="ZnF_C2H2"/>
    <property type="match status" value="2"/>
</dbReference>
<feature type="region of interest" description="Disordered" evidence="8">
    <location>
        <begin position="1"/>
        <end position="55"/>
    </location>
</feature>
<reference evidence="13" key="4">
    <citation type="submission" date="2021-05" db="UniProtKB">
        <authorList>
            <consortium name="EnsemblPlants"/>
        </authorList>
    </citation>
    <scope>IDENTIFICATION</scope>
    <source>
        <strain evidence="13">cv. B73</strain>
    </source>
</reference>
<dbReference type="PaxDb" id="4577-GRMZM2G089557_P01"/>
<keyword evidence="3 7" id="KW-0863">Zinc-finger</keyword>
<gene>
    <name evidence="13" type="primary">LOC100281848</name>
    <name evidence="11" type="ORF">ZEAMMB73_Zm00001d021990</name>
    <name evidence="12" type="ORF">ZEAMMB73_Zm00001d021992</name>
</gene>